<dbReference type="PANTHER" id="PTHR42801:SF4">
    <property type="entry name" value="AHPC_TSA FAMILY PROTEIN"/>
    <property type="match status" value="1"/>
</dbReference>
<keyword evidence="4" id="KW-0575">Peroxidase</keyword>
<dbReference type="GO" id="GO:0045454">
    <property type="term" value="P:cell redox homeostasis"/>
    <property type="evidence" value="ECO:0007669"/>
    <property type="project" value="TreeGrafter"/>
</dbReference>
<evidence type="ECO:0000256" key="13">
    <source>
        <dbReference type="PIRSR" id="PIRSR000239-1"/>
    </source>
</evidence>
<dbReference type="CDD" id="cd03017">
    <property type="entry name" value="PRX_BCP"/>
    <property type="match status" value="1"/>
</dbReference>
<dbReference type="AlphaFoldDB" id="A0A4Q7MRI8"/>
<sequence>MILQEGDKVPAFKGVDQNGNPVSLNDYKGQKLILYFYPQDDTPTCTVQACNLRDNFTLLKNEGFTILGVSPDEIEKHKKFESKYQLPFTLLADPKHSIIDKYGVWGEKQLYGRKYMGLHRTTFVIDEKGIIRKIFLRPKNKQHAEEIVKAWKELA</sequence>
<comment type="caution">
    <text evidence="15">The sequence shown here is derived from an EMBL/GenBank/DDBJ whole genome shotgun (WGS) entry which is preliminary data.</text>
</comment>
<dbReference type="Proteomes" id="UP000293874">
    <property type="component" value="Unassembled WGS sequence"/>
</dbReference>
<keyword evidence="7" id="KW-1015">Disulfide bond</keyword>
<proteinExistence type="inferred from homology"/>
<keyword evidence="8" id="KW-0676">Redox-active center</keyword>
<dbReference type="OrthoDB" id="9812811at2"/>
<dbReference type="Gene3D" id="3.40.30.10">
    <property type="entry name" value="Glutaredoxin"/>
    <property type="match status" value="1"/>
</dbReference>
<dbReference type="EMBL" id="SGXA01000002">
    <property type="protein sequence ID" value="RZS71382.1"/>
    <property type="molecule type" value="Genomic_DNA"/>
</dbReference>
<dbReference type="InterPro" id="IPR000866">
    <property type="entry name" value="AhpC/TSA"/>
</dbReference>
<evidence type="ECO:0000256" key="10">
    <source>
        <dbReference type="ARBA" id="ARBA00038489"/>
    </source>
</evidence>
<dbReference type="InterPro" id="IPR036249">
    <property type="entry name" value="Thioredoxin-like_sf"/>
</dbReference>
<evidence type="ECO:0000256" key="4">
    <source>
        <dbReference type="ARBA" id="ARBA00022559"/>
    </source>
</evidence>
<evidence type="ECO:0000256" key="11">
    <source>
        <dbReference type="ARBA" id="ARBA00042639"/>
    </source>
</evidence>
<evidence type="ECO:0000256" key="5">
    <source>
        <dbReference type="ARBA" id="ARBA00022862"/>
    </source>
</evidence>
<organism evidence="15 16">
    <name type="scientific">Pseudobacter ginsenosidimutans</name>
    <dbReference type="NCBI Taxonomy" id="661488"/>
    <lineage>
        <taxon>Bacteria</taxon>
        <taxon>Pseudomonadati</taxon>
        <taxon>Bacteroidota</taxon>
        <taxon>Chitinophagia</taxon>
        <taxon>Chitinophagales</taxon>
        <taxon>Chitinophagaceae</taxon>
        <taxon>Pseudobacter</taxon>
    </lineage>
</organism>
<evidence type="ECO:0000256" key="12">
    <source>
        <dbReference type="ARBA" id="ARBA00049091"/>
    </source>
</evidence>
<dbReference type="SUPFAM" id="SSF52833">
    <property type="entry name" value="Thioredoxin-like"/>
    <property type="match status" value="1"/>
</dbReference>
<dbReference type="PROSITE" id="PS51352">
    <property type="entry name" value="THIOREDOXIN_2"/>
    <property type="match status" value="1"/>
</dbReference>
<feature type="domain" description="Thioredoxin" evidence="14">
    <location>
        <begin position="3"/>
        <end position="155"/>
    </location>
</feature>
<dbReference type="InterPro" id="IPR024706">
    <property type="entry name" value="Peroxiredoxin_AhpC-typ"/>
</dbReference>
<evidence type="ECO:0000313" key="16">
    <source>
        <dbReference type="Proteomes" id="UP000293874"/>
    </source>
</evidence>
<evidence type="ECO:0000256" key="6">
    <source>
        <dbReference type="ARBA" id="ARBA00023002"/>
    </source>
</evidence>
<gene>
    <name evidence="15" type="ORF">EV199_3285</name>
</gene>
<dbReference type="EC" id="1.11.1.24" evidence="3"/>
<dbReference type="InterPro" id="IPR050924">
    <property type="entry name" value="Peroxiredoxin_BCP/PrxQ"/>
</dbReference>
<evidence type="ECO:0000256" key="2">
    <source>
        <dbReference type="ARBA" id="ARBA00011245"/>
    </source>
</evidence>
<dbReference type="NCBIfam" id="NF006960">
    <property type="entry name" value="PRK09437.1"/>
    <property type="match status" value="1"/>
</dbReference>
<dbReference type="FunFam" id="3.40.30.10:FF:000007">
    <property type="entry name" value="Thioredoxin-dependent thiol peroxidase"/>
    <property type="match status" value="1"/>
</dbReference>
<dbReference type="GO" id="GO:0008379">
    <property type="term" value="F:thioredoxin peroxidase activity"/>
    <property type="evidence" value="ECO:0007669"/>
    <property type="project" value="TreeGrafter"/>
</dbReference>
<protein>
    <recommendedName>
        <fullName evidence="3">thioredoxin-dependent peroxiredoxin</fullName>
        <ecNumber evidence="3">1.11.1.24</ecNumber>
    </recommendedName>
    <alternativeName>
        <fullName evidence="9">Thioredoxin peroxidase</fullName>
    </alternativeName>
    <alternativeName>
        <fullName evidence="11">Thioredoxin-dependent peroxiredoxin Bcp</fullName>
    </alternativeName>
</protein>
<evidence type="ECO:0000256" key="7">
    <source>
        <dbReference type="ARBA" id="ARBA00023157"/>
    </source>
</evidence>
<comment type="function">
    <text evidence="1">Thiol-specific peroxidase that catalyzes the reduction of hydrogen peroxide and organic hydroperoxides to water and alcohols, respectively. Plays a role in cell protection against oxidative stress by detoxifying peroxides and as sensor of hydrogen peroxide-mediated signaling events.</text>
</comment>
<comment type="catalytic activity">
    <reaction evidence="12">
        <text>a hydroperoxide + [thioredoxin]-dithiol = an alcohol + [thioredoxin]-disulfide + H2O</text>
        <dbReference type="Rhea" id="RHEA:62620"/>
        <dbReference type="Rhea" id="RHEA-COMP:10698"/>
        <dbReference type="Rhea" id="RHEA-COMP:10700"/>
        <dbReference type="ChEBI" id="CHEBI:15377"/>
        <dbReference type="ChEBI" id="CHEBI:29950"/>
        <dbReference type="ChEBI" id="CHEBI:30879"/>
        <dbReference type="ChEBI" id="CHEBI:35924"/>
        <dbReference type="ChEBI" id="CHEBI:50058"/>
        <dbReference type="EC" id="1.11.1.24"/>
    </reaction>
</comment>
<comment type="subunit">
    <text evidence="2">Monomer.</text>
</comment>
<dbReference type="Pfam" id="PF00578">
    <property type="entry name" value="AhpC-TSA"/>
    <property type="match status" value="1"/>
</dbReference>
<evidence type="ECO:0000256" key="8">
    <source>
        <dbReference type="ARBA" id="ARBA00023284"/>
    </source>
</evidence>
<keyword evidence="5" id="KW-0049">Antioxidant</keyword>
<name>A0A4Q7MRI8_9BACT</name>
<reference evidence="15 16" key="1">
    <citation type="submission" date="2019-02" db="EMBL/GenBank/DDBJ databases">
        <title>Genomic Encyclopedia of Type Strains, Phase IV (KMG-IV): sequencing the most valuable type-strain genomes for metagenomic binning, comparative biology and taxonomic classification.</title>
        <authorList>
            <person name="Goeker M."/>
        </authorList>
    </citation>
    <scope>NUCLEOTIDE SEQUENCE [LARGE SCALE GENOMIC DNA]</scope>
    <source>
        <strain evidence="15 16">DSM 18116</strain>
    </source>
</reference>
<keyword evidence="16" id="KW-1185">Reference proteome</keyword>
<feature type="active site" description="Cysteine sulfenic acid (-SOH) intermediate; for peroxidase activity" evidence="13">
    <location>
        <position position="45"/>
    </location>
</feature>
<evidence type="ECO:0000256" key="3">
    <source>
        <dbReference type="ARBA" id="ARBA00013017"/>
    </source>
</evidence>
<dbReference type="PIRSF" id="PIRSF000239">
    <property type="entry name" value="AHPC"/>
    <property type="match status" value="1"/>
</dbReference>
<dbReference type="PANTHER" id="PTHR42801">
    <property type="entry name" value="THIOREDOXIN-DEPENDENT PEROXIDE REDUCTASE"/>
    <property type="match status" value="1"/>
</dbReference>
<evidence type="ECO:0000256" key="9">
    <source>
        <dbReference type="ARBA" id="ARBA00032824"/>
    </source>
</evidence>
<dbReference type="InterPro" id="IPR013766">
    <property type="entry name" value="Thioredoxin_domain"/>
</dbReference>
<accession>A0A4Q7MRI8</accession>
<comment type="similarity">
    <text evidence="10">Belongs to the peroxiredoxin family. BCP/PrxQ subfamily.</text>
</comment>
<dbReference type="GO" id="GO:0005737">
    <property type="term" value="C:cytoplasm"/>
    <property type="evidence" value="ECO:0007669"/>
    <property type="project" value="TreeGrafter"/>
</dbReference>
<evidence type="ECO:0000256" key="1">
    <source>
        <dbReference type="ARBA" id="ARBA00003330"/>
    </source>
</evidence>
<keyword evidence="6" id="KW-0560">Oxidoreductase</keyword>
<evidence type="ECO:0000313" key="15">
    <source>
        <dbReference type="EMBL" id="RZS71382.1"/>
    </source>
</evidence>
<dbReference type="GO" id="GO:0034599">
    <property type="term" value="P:cellular response to oxidative stress"/>
    <property type="evidence" value="ECO:0007669"/>
    <property type="project" value="TreeGrafter"/>
</dbReference>
<dbReference type="RefSeq" id="WP_130541894.1">
    <property type="nucleotide sequence ID" value="NZ_CP042431.1"/>
</dbReference>
<evidence type="ECO:0000259" key="14">
    <source>
        <dbReference type="PROSITE" id="PS51352"/>
    </source>
</evidence>